<reference evidence="3" key="1">
    <citation type="submission" date="2014-09" db="EMBL/GenBank/DDBJ databases">
        <title>Vibrio variabilis JCM 19239. (C206) whole genome shotgun sequence.</title>
        <authorList>
            <person name="Sawabe T."/>
            <person name="Meirelles P."/>
            <person name="Nakanishi M."/>
            <person name="Sayaka M."/>
            <person name="Hattori M."/>
            <person name="Ohkuma M."/>
        </authorList>
    </citation>
    <scope>NUCLEOTIDE SEQUENCE [LARGE SCALE GENOMIC DNA]</scope>
    <source>
        <strain evidence="3">JCM 19239</strain>
    </source>
</reference>
<proteinExistence type="predicted"/>
<organism evidence="2 3">
    <name type="scientific">Vibrio variabilis</name>
    <dbReference type="NCBI Taxonomy" id="990271"/>
    <lineage>
        <taxon>Bacteria</taxon>
        <taxon>Pseudomonadati</taxon>
        <taxon>Pseudomonadota</taxon>
        <taxon>Gammaproteobacteria</taxon>
        <taxon>Vibrionales</taxon>
        <taxon>Vibrionaceae</taxon>
        <taxon>Vibrio</taxon>
    </lineage>
</organism>
<gene>
    <name evidence="2" type="ORF">JCM19239_3577</name>
</gene>
<keyword evidence="1" id="KW-0472">Membrane</keyword>
<dbReference type="EMBL" id="BBMS01000041">
    <property type="protein sequence ID" value="GAL28321.1"/>
    <property type="molecule type" value="Genomic_DNA"/>
</dbReference>
<dbReference type="Proteomes" id="UP000029223">
    <property type="component" value="Unassembled WGS sequence"/>
</dbReference>
<keyword evidence="3" id="KW-1185">Reference proteome</keyword>
<evidence type="ECO:0000313" key="2">
    <source>
        <dbReference type="EMBL" id="GAL28321.1"/>
    </source>
</evidence>
<sequence>MAKGLASLAEKATFSKLNGEMIGPMLSAVKHHKSVSLRLSYLVTLGHLLLLALILIQVPYQQIFKRFGHH</sequence>
<keyword evidence="1" id="KW-1133">Transmembrane helix</keyword>
<protein>
    <submittedName>
        <fullName evidence="2">Uncharacterized protein</fullName>
    </submittedName>
</protein>
<comment type="caution">
    <text evidence="2">The sequence shown here is derived from an EMBL/GenBank/DDBJ whole genome shotgun (WGS) entry which is preliminary data.</text>
</comment>
<accession>A0ABQ0JHT2</accession>
<keyword evidence="1" id="KW-0812">Transmembrane</keyword>
<evidence type="ECO:0000256" key="1">
    <source>
        <dbReference type="SAM" id="Phobius"/>
    </source>
</evidence>
<evidence type="ECO:0000313" key="3">
    <source>
        <dbReference type="Proteomes" id="UP000029223"/>
    </source>
</evidence>
<feature type="transmembrane region" description="Helical" evidence="1">
    <location>
        <begin position="39"/>
        <end position="60"/>
    </location>
</feature>
<name>A0ABQ0JHT2_9VIBR</name>